<dbReference type="Pfam" id="PF02517">
    <property type="entry name" value="Rce1-like"/>
    <property type="match status" value="1"/>
</dbReference>
<feature type="transmembrane region" description="Helical" evidence="2">
    <location>
        <begin position="59"/>
        <end position="83"/>
    </location>
</feature>
<dbReference type="InterPro" id="IPR003675">
    <property type="entry name" value="Rce1/LyrA-like_dom"/>
</dbReference>
<evidence type="ECO:0000313" key="4">
    <source>
        <dbReference type="EMBL" id="MFD1421560.1"/>
    </source>
</evidence>
<organism evidence="4 5">
    <name type="scientific">Lactiplantibacillus songbeiensis</name>
    <dbReference type="NCBI Taxonomy" id="2559920"/>
    <lineage>
        <taxon>Bacteria</taxon>
        <taxon>Bacillati</taxon>
        <taxon>Bacillota</taxon>
        <taxon>Bacilli</taxon>
        <taxon>Lactobacillales</taxon>
        <taxon>Lactobacillaceae</taxon>
        <taxon>Lactiplantibacillus</taxon>
    </lineage>
</organism>
<dbReference type="PANTHER" id="PTHR36435">
    <property type="entry name" value="SLR1288 PROTEIN"/>
    <property type="match status" value="1"/>
</dbReference>
<feature type="transmembrane region" description="Helical" evidence="2">
    <location>
        <begin position="103"/>
        <end position="123"/>
    </location>
</feature>
<dbReference type="PANTHER" id="PTHR36435:SF1">
    <property type="entry name" value="CAAX AMINO TERMINAL PROTEASE FAMILY PROTEIN"/>
    <property type="match status" value="1"/>
</dbReference>
<dbReference type="GO" id="GO:0016787">
    <property type="term" value="F:hydrolase activity"/>
    <property type="evidence" value="ECO:0007669"/>
    <property type="project" value="UniProtKB-KW"/>
</dbReference>
<feature type="transmembrane region" description="Helical" evidence="2">
    <location>
        <begin position="181"/>
        <end position="200"/>
    </location>
</feature>
<comment type="caution">
    <text evidence="4">The sequence shown here is derived from an EMBL/GenBank/DDBJ whole genome shotgun (WGS) entry which is preliminary data.</text>
</comment>
<dbReference type="RefSeq" id="WP_171001615.1">
    <property type="nucleotide sequence ID" value="NZ_BJDL01000028.1"/>
</dbReference>
<keyword evidence="2" id="KW-0812">Transmembrane</keyword>
<dbReference type="EC" id="3.4.-.-" evidence="4"/>
<comment type="similarity">
    <text evidence="1">Belongs to the UPF0177 family.</text>
</comment>
<dbReference type="EMBL" id="JBHTOJ010000042">
    <property type="protein sequence ID" value="MFD1421560.1"/>
    <property type="molecule type" value="Genomic_DNA"/>
</dbReference>
<dbReference type="InterPro" id="IPR052710">
    <property type="entry name" value="CAAX_protease"/>
</dbReference>
<evidence type="ECO:0000313" key="5">
    <source>
        <dbReference type="Proteomes" id="UP001597188"/>
    </source>
</evidence>
<proteinExistence type="inferred from homology"/>
<dbReference type="Proteomes" id="UP001597188">
    <property type="component" value="Unassembled WGS sequence"/>
</dbReference>
<feature type="domain" description="CAAX prenyl protease 2/Lysostaphin resistance protein A-like" evidence="3">
    <location>
        <begin position="105"/>
        <end position="192"/>
    </location>
</feature>
<reference evidence="5" key="1">
    <citation type="journal article" date="2019" name="Int. J. Syst. Evol. Microbiol.">
        <title>The Global Catalogue of Microorganisms (GCM) 10K type strain sequencing project: providing services to taxonomists for standard genome sequencing and annotation.</title>
        <authorList>
            <consortium name="The Broad Institute Genomics Platform"/>
            <consortium name="The Broad Institute Genome Sequencing Center for Infectious Disease"/>
            <person name="Wu L."/>
            <person name="Ma J."/>
        </authorList>
    </citation>
    <scope>NUCLEOTIDE SEQUENCE [LARGE SCALE GENOMIC DNA]</scope>
    <source>
        <strain evidence="5">CCM 8931</strain>
    </source>
</reference>
<gene>
    <name evidence="4" type="ORF">ACFQ5L_11465</name>
</gene>
<keyword evidence="2" id="KW-0472">Membrane</keyword>
<evidence type="ECO:0000256" key="1">
    <source>
        <dbReference type="ARBA" id="ARBA00009067"/>
    </source>
</evidence>
<sequence>MVMQLPMLAVGYWDWWGESTQNVNSFWHWLSLVVLTIVTFKVLWSVYQKNMTVVMQWPAIKTMLLAALGIMLSIFVMMLLAYFGASSPETESSELIALIKGRLGLVTLICTNVVSPIMEELFFRGIVQNFFSRQFNMGLAVTVTNLIFAFSHGYSGANLIGVFVTGCVLSWLTIKTNNLGTAMFGHVLNNWLITVINIFLV</sequence>
<evidence type="ECO:0000259" key="3">
    <source>
        <dbReference type="Pfam" id="PF02517"/>
    </source>
</evidence>
<name>A0ABW4C5F7_9LACO</name>
<keyword evidence="5" id="KW-1185">Reference proteome</keyword>
<accession>A0ABW4C5F7</accession>
<keyword evidence="4" id="KW-0378">Hydrolase</keyword>
<keyword evidence="2" id="KW-1133">Transmembrane helix</keyword>
<evidence type="ECO:0000256" key="2">
    <source>
        <dbReference type="SAM" id="Phobius"/>
    </source>
</evidence>
<protein>
    <submittedName>
        <fullName evidence="4">CPBP family intramembrane glutamic endopeptidase</fullName>
        <ecNumber evidence="4">3.4.-.-</ecNumber>
    </submittedName>
</protein>
<feature type="transmembrane region" description="Helical" evidence="2">
    <location>
        <begin position="26"/>
        <end position="47"/>
    </location>
</feature>